<evidence type="ECO:0000313" key="2">
    <source>
        <dbReference type="EMBL" id="KAK3320086.1"/>
    </source>
</evidence>
<comment type="caution">
    <text evidence="2">The sequence shown here is derived from an EMBL/GenBank/DDBJ whole genome shotgun (WGS) entry which is preliminary data.</text>
</comment>
<name>A0AAE0M5E6_9PEZI</name>
<feature type="transmembrane region" description="Helical" evidence="1">
    <location>
        <begin position="20"/>
        <end position="40"/>
    </location>
</feature>
<gene>
    <name evidence="2" type="ORF">B0T19DRAFT_280547</name>
</gene>
<proteinExistence type="predicted"/>
<reference evidence="2" key="2">
    <citation type="submission" date="2023-06" db="EMBL/GenBank/DDBJ databases">
        <authorList>
            <consortium name="Lawrence Berkeley National Laboratory"/>
            <person name="Haridas S."/>
            <person name="Hensen N."/>
            <person name="Bonometti L."/>
            <person name="Westerberg I."/>
            <person name="Brannstrom I.O."/>
            <person name="Guillou S."/>
            <person name="Cros-Aarteil S."/>
            <person name="Calhoun S."/>
            <person name="Kuo A."/>
            <person name="Mondo S."/>
            <person name="Pangilinan J."/>
            <person name="Riley R."/>
            <person name="Labutti K."/>
            <person name="Andreopoulos B."/>
            <person name="Lipzen A."/>
            <person name="Chen C."/>
            <person name="Yanf M."/>
            <person name="Daum C."/>
            <person name="Ng V."/>
            <person name="Clum A."/>
            <person name="Steindorff A."/>
            <person name="Ohm R."/>
            <person name="Martin F."/>
            <person name="Silar P."/>
            <person name="Natvig D."/>
            <person name="Lalanne C."/>
            <person name="Gautier V."/>
            <person name="Ament-Velasquez S.L."/>
            <person name="Kruys A."/>
            <person name="Hutchinson M.I."/>
            <person name="Powell A.J."/>
            <person name="Barry K."/>
            <person name="Miller A.N."/>
            <person name="Grigoriev I.V."/>
            <person name="Debuchy R."/>
            <person name="Gladieux P."/>
            <person name="Thoren M.H."/>
            <person name="Johannesson H."/>
        </authorList>
    </citation>
    <scope>NUCLEOTIDE SEQUENCE</scope>
    <source>
        <strain evidence="2">SMH4131-1</strain>
    </source>
</reference>
<keyword evidence="3" id="KW-1185">Reference proteome</keyword>
<evidence type="ECO:0000256" key="1">
    <source>
        <dbReference type="SAM" id="Phobius"/>
    </source>
</evidence>
<dbReference type="AlphaFoldDB" id="A0AAE0M5E6"/>
<dbReference type="Proteomes" id="UP001286456">
    <property type="component" value="Unassembled WGS sequence"/>
</dbReference>
<keyword evidence="1" id="KW-0472">Membrane</keyword>
<keyword evidence="1" id="KW-0812">Transmembrane</keyword>
<accession>A0AAE0M5E6</accession>
<reference evidence="2" key="1">
    <citation type="journal article" date="2023" name="Mol. Phylogenet. Evol.">
        <title>Genome-scale phylogeny and comparative genomics of the fungal order Sordariales.</title>
        <authorList>
            <person name="Hensen N."/>
            <person name="Bonometti L."/>
            <person name="Westerberg I."/>
            <person name="Brannstrom I.O."/>
            <person name="Guillou S."/>
            <person name="Cros-Aarteil S."/>
            <person name="Calhoun S."/>
            <person name="Haridas S."/>
            <person name="Kuo A."/>
            <person name="Mondo S."/>
            <person name="Pangilinan J."/>
            <person name="Riley R."/>
            <person name="LaButti K."/>
            <person name="Andreopoulos B."/>
            <person name="Lipzen A."/>
            <person name="Chen C."/>
            <person name="Yan M."/>
            <person name="Daum C."/>
            <person name="Ng V."/>
            <person name="Clum A."/>
            <person name="Steindorff A."/>
            <person name="Ohm R.A."/>
            <person name="Martin F."/>
            <person name="Silar P."/>
            <person name="Natvig D.O."/>
            <person name="Lalanne C."/>
            <person name="Gautier V."/>
            <person name="Ament-Velasquez S.L."/>
            <person name="Kruys A."/>
            <person name="Hutchinson M.I."/>
            <person name="Powell A.J."/>
            <person name="Barry K."/>
            <person name="Miller A.N."/>
            <person name="Grigoriev I.V."/>
            <person name="Debuchy R."/>
            <person name="Gladieux P."/>
            <person name="Hiltunen Thoren M."/>
            <person name="Johannesson H."/>
        </authorList>
    </citation>
    <scope>NUCLEOTIDE SEQUENCE</scope>
    <source>
        <strain evidence="2">SMH4131-1</strain>
    </source>
</reference>
<protein>
    <submittedName>
        <fullName evidence="2">Uncharacterized protein</fullName>
    </submittedName>
</protein>
<dbReference type="EMBL" id="JAUEPO010000006">
    <property type="protein sequence ID" value="KAK3320086.1"/>
    <property type="molecule type" value="Genomic_DNA"/>
</dbReference>
<evidence type="ECO:0000313" key="3">
    <source>
        <dbReference type="Proteomes" id="UP001286456"/>
    </source>
</evidence>
<keyword evidence="1" id="KW-1133">Transmembrane helix</keyword>
<organism evidence="2 3">
    <name type="scientific">Cercophora scortea</name>
    <dbReference type="NCBI Taxonomy" id="314031"/>
    <lineage>
        <taxon>Eukaryota</taxon>
        <taxon>Fungi</taxon>
        <taxon>Dikarya</taxon>
        <taxon>Ascomycota</taxon>
        <taxon>Pezizomycotina</taxon>
        <taxon>Sordariomycetes</taxon>
        <taxon>Sordariomycetidae</taxon>
        <taxon>Sordariales</taxon>
        <taxon>Lasiosphaeriaceae</taxon>
        <taxon>Cercophora</taxon>
    </lineage>
</organism>
<sequence>MYGLVKKGRVRDRCFARRALGLVLSCYYLNSVVVSLFLIAGDRWRLEMQVNSRSGQSLLNVVLYAEITSTTGYPLGAGEITVCRNHVRCDCR</sequence>